<dbReference type="OrthoDB" id="7303992at2"/>
<sequence>MIRLCTSVLTLAAIGGAALALSGGTTPAFAQTMSAAAQPEWTEQANQRPTKPGDEALTAGTLSIRTATTMPGTVSVYVRNGYPFAIVLTRVDAVECMNIVTTDCGLIGQDLPVASGAEMLVRTLRQADPAKTYGVTPTFTWRPAVASK</sequence>
<evidence type="ECO:0008006" key="4">
    <source>
        <dbReference type="Google" id="ProtNLM"/>
    </source>
</evidence>
<evidence type="ECO:0000256" key="1">
    <source>
        <dbReference type="SAM" id="SignalP"/>
    </source>
</evidence>
<keyword evidence="3" id="KW-1185">Reference proteome</keyword>
<proteinExistence type="predicted"/>
<keyword evidence="1" id="KW-0732">Signal</keyword>
<reference evidence="2 3" key="1">
    <citation type="submission" date="2018-09" db="EMBL/GenBank/DDBJ databases">
        <authorList>
            <person name="Zhu H."/>
        </authorList>
    </citation>
    <scope>NUCLEOTIDE SEQUENCE [LARGE SCALE GENOMIC DNA]</scope>
    <source>
        <strain evidence="2 3">K2W22B-5</strain>
    </source>
</reference>
<evidence type="ECO:0000313" key="3">
    <source>
        <dbReference type="Proteomes" id="UP000283458"/>
    </source>
</evidence>
<protein>
    <recommendedName>
        <fullName evidence="4">TonB C-terminal domain-containing protein</fullName>
    </recommendedName>
</protein>
<dbReference type="Proteomes" id="UP000283458">
    <property type="component" value="Unassembled WGS sequence"/>
</dbReference>
<name>A0A418W5J5_9PROT</name>
<dbReference type="AlphaFoldDB" id="A0A418W5J5"/>
<feature type="signal peptide" evidence="1">
    <location>
        <begin position="1"/>
        <end position="30"/>
    </location>
</feature>
<comment type="caution">
    <text evidence="2">The sequence shown here is derived from an EMBL/GenBank/DDBJ whole genome shotgun (WGS) entry which is preliminary data.</text>
</comment>
<dbReference type="EMBL" id="QYUL01000001">
    <property type="protein sequence ID" value="RJF85224.1"/>
    <property type="molecule type" value="Genomic_DNA"/>
</dbReference>
<gene>
    <name evidence="2" type="ORF">D3877_07545</name>
</gene>
<feature type="chain" id="PRO_5019111839" description="TonB C-terminal domain-containing protein" evidence="1">
    <location>
        <begin position="31"/>
        <end position="148"/>
    </location>
</feature>
<evidence type="ECO:0000313" key="2">
    <source>
        <dbReference type="EMBL" id="RJF85224.1"/>
    </source>
</evidence>
<accession>A0A418W5J5</accession>
<organism evidence="2 3">
    <name type="scientific">Azospirillum cavernae</name>
    <dbReference type="NCBI Taxonomy" id="2320860"/>
    <lineage>
        <taxon>Bacteria</taxon>
        <taxon>Pseudomonadati</taxon>
        <taxon>Pseudomonadota</taxon>
        <taxon>Alphaproteobacteria</taxon>
        <taxon>Rhodospirillales</taxon>
        <taxon>Azospirillaceae</taxon>
        <taxon>Azospirillum</taxon>
    </lineage>
</organism>